<dbReference type="OrthoDB" id="9806939at2"/>
<dbReference type="GO" id="GO:0030288">
    <property type="term" value="C:outer membrane-bounded periplasmic space"/>
    <property type="evidence" value="ECO:0007669"/>
    <property type="project" value="TreeGrafter"/>
</dbReference>
<evidence type="ECO:0000259" key="4">
    <source>
        <dbReference type="Pfam" id="PF25919"/>
    </source>
</evidence>
<gene>
    <name evidence="5" type="ORF">D6C00_10525</name>
</gene>
<dbReference type="NCBIfam" id="TIGR01730">
    <property type="entry name" value="RND_mfp"/>
    <property type="match status" value="1"/>
</dbReference>
<keyword evidence="3" id="KW-0732">Signal</keyword>
<organism evidence="5 6">
    <name type="scientific">Thiohalobacter thiocyanaticus</name>
    <dbReference type="NCBI Taxonomy" id="585455"/>
    <lineage>
        <taxon>Bacteria</taxon>
        <taxon>Pseudomonadati</taxon>
        <taxon>Pseudomonadota</taxon>
        <taxon>Gammaproteobacteria</taxon>
        <taxon>Thiohalobacterales</taxon>
        <taxon>Thiohalobacteraceae</taxon>
        <taxon>Thiohalobacter</taxon>
    </lineage>
</organism>
<dbReference type="Pfam" id="PF25919">
    <property type="entry name" value="BSH_CusB"/>
    <property type="match status" value="1"/>
</dbReference>
<dbReference type="GO" id="GO:0022857">
    <property type="term" value="F:transmembrane transporter activity"/>
    <property type="evidence" value="ECO:0007669"/>
    <property type="project" value="InterPro"/>
</dbReference>
<protein>
    <submittedName>
        <fullName evidence="5">Efflux RND transporter periplasmic adaptor subunit</fullName>
    </submittedName>
</protein>
<dbReference type="InterPro" id="IPR051909">
    <property type="entry name" value="MFP_Cation_Efflux"/>
</dbReference>
<dbReference type="Gene3D" id="1.10.287.470">
    <property type="entry name" value="Helix hairpin bin"/>
    <property type="match status" value="1"/>
</dbReference>
<dbReference type="PANTHER" id="PTHR30097:SF4">
    <property type="entry name" value="SLR6042 PROTEIN"/>
    <property type="match status" value="1"/>
</dbReference>
<sequence length="368" mass="39251">MKSLSSVFLCTALLFSPSLKAMDNHLQLTSGQLESLGIETTTVTATDQIGGRTLPARVRIPPDQNHAVTSLFAGRIAAIRVVEGQQVDAGQALIELNSPGLLEQQREYLDALNQRRLAQADHDRDKALFEAGIIPERRLLDTRVKLQAARATLAEQEQLLGLAGVHADAIARLQQTHRPRATVTLHAPVTGIVTELMTTAGQTVDAGEGLAQVAAVDPLWLEIRLAAEQASELKPGMKIQLTEPPGLGGTLLSIGQRVDPATNTLSLWARLDADAAAMRPGQLVNVRIAVAGRDNGWNLPAAAVFRHGDTDHVFVRTEDGFIATPVQVIGHRDDRVVLHSPELSADSMVAISGIAALKAAWLGMGGGE</sequence>
<feature type="chain" id="PRO_5019562356" evidence="3">
    <location>
        <begin position="22"/>
        <end position="368"/>
    </location>
</feature>
<keyword evidence="2" id="KW-0813">Transport</keyword>
<dbReference type="GO" id="GO:0016020">
    <property type="term" value="C:membrane"/>
    <property type="evidence" value="ECO:0007669"/>
    <property type="project" value="InterPro"/>
</dbReference>
<dbReference type="Gene3D" id="2.40.420.20">
    <property type="match status" value="1"/>
</dbReference>
<dbReference type="GO" id="GO:0060003">
    <property type="term" value="P:copper ion export"/>
    <property type="evidence" value="ECO:0007669"/>
    <property type="project" value="TreeGrafter"/>
</dbReference>
<dbReference type="GO" id="GO:0015679">
    <property type="term" value="P:plasma membrane copper ion transport"/>
    <property type="evidence" value="ECO:0007669"/>
    <property type="project" value="TreeGrafter"/>
</dbReference>
<comment type="similarity">
    <text evidence="1">Belongs to the membrane fusion protein (MFP) (TC 8.A.1) family.</text>
</comment>
<dbReference type="EMBL" id="QZMU01000001">
    <property type="protein sequence ID" value="RRQ22340.1"/>
    <property type="molecule type" value="Genomic_DNA"/>
</dbReference>
<evidence type="ECO:0000313" key="6">
    <source>
        <dbReference type="Proteomes" id="UP000287798"/>
    </source>
</evidence>
<proteinExistence type="inferred from homology"/>
<keyword evidence="6" id="KW-1185">Reference proteome</keyword>
<dbReference type="Gene3D" id="2.40.30.170">
    <property type="match status" value="1"/>
</dbReference>
<dbReference type="PANTHER" id="PTHR30097">
    <property type="entry name" value="CATION EFFLUX SYSTEM PROTEIN CUSB"/>
    <property type="match status" value="1"/>
</dbReference>
<evidence type="ECO:0000256" key="1">
    <source>
        <dbReference type="ARBA" id="ARBA00009477"/>
    </source>
</evidence>
<reference evidence="5 6" key="1">
    <citation type="journal article" date="2010" name="Int. J. Syst. Evol. Microbiol.">
        <title>Thiohalobacter thiocyanaticus gen. nov., sp. nov., a moderately halophilic, sulfur-oxidizing gammaproteobacterium from hypersaline lakes, that utilizes thiocyanate.</title>
        <authorList>
            <person name="Sorokin D.Y."/>
            <person name="Kovaleva O.L."/>
            <person name="Tourova T.P."/>
            <person name="Muyzer G."/>
        </authorList>
    </citation>
    <scope>NUCLEOTIDE SEQUENCE [LARGE SCALE GENOMIC DNA]</scope>
    <source>
        <strain evidence="5 6">Hrh1</strain>
    </source>
</reference>
<evidence type="ECO:0000256" key="3">
    <source>
        <dbReference type="SAM" id="SignalP"/>
    </source>
</evidence>
<dbReference type="Proteomes" id="UP000287798">
    <property type="component" value="Unassembled WGS sequence"/>
</dbReference>
<feature type="signal peptide" evidence="3">
    <location>
        <begin position="1"/>
        <end position="21"/>
    </location>
</feature>
<dbReference type="Gene3D" id="2.40.50.100">
    <property type="match status" value="1"/>
</dbReference>
<evidence type="ECO:0000256" key="2">
    <source>
        <dbReference type="ARBA" id="ARBA00022448"/>
    </source>
</evidence>
<dbReference type="AlphaFoldDB" id="A0A426QKS4"/>
<dbReference type="InterPro" id="IPR006143">
    <property type="entry name" value="RND_pump_MFP"/>
</dbReference>
<comment type="caution">
    <text evidence="5">The sequence shown here is derived from an EMBL/GenBank/DDBJ whole genome shotgun (WGS) entry which is preliminary data.</text>
</comment>
<dbReference type="GO" id="GO:0046914">
    <property type="term" value="F:transition metal ion binding"/>
    <property type="evidence" value="ECO:0007669"/>
    <property type="project" value="TreeGrafter"/>
</dbReference>
<dbReference type="SUPFAM" id="SSF111369">
    <property type="entry name" value="HlyD-like secretion proteins"/>
    <property type="match status" value="1"/>
</dbReference>
<feature type="domain" description="CusB-like barrel-sandwich hybrid" evidence="4">
    <location>
        <begin position="82"/>
        <end position="214"/>
    </location>
</feature>
<dbReference type="InterPro" id="IPR058790">
    <property type="entry name" value="BSH_CusB"/>
</dbReference>
<name>A0A426QKS4_9GAMM</name>
<evidence type="ECO:0000313" key="5">
    <source>
        <dbReference type="EMBL" id="RRQ22340.1"/>
    </source>
</evidence>
<dbReference type="RefSeq" id="WP_125181683.1">
    <property type="nucleotide sequence ID" value="NZ_QZMU01000001.1"/>
</dbReference>
<accession>A0A426QKS4</accession>